<comment type="caution">
    <text evidence="2">The sequence shown here is derived from an EMBL/GenBank/DDBJ whole genome shotgun (WGS) entry which is preliminary data.</text>
</comment>
<sequence length="258" mass="30117">MKLSIITINRNNAKGLIKTIESVIAQTFNDFEYIVVDGASNDNSVDVIKQYQDHITYWISEPDSGIYNAMNKGIKCASGEYCLFLNSGDCLSDKQVLTNVFKEELKEITVGYVKEFCSDRSIMFPSKFLEFRILYHANFPHQAEFIKRTLFDQYGYYSEDLRILSDYEFNIKCVINNCSIKFLDLCVSFVEAGGISSVDCSQIDKERSKIFDNILPKCIINDYEYWYREGFKKCQLINWLEKNKTIYRFIKFLYSVSE</sequence>
<dbReference type="InterPro" id="IPR001173">
    <property type="entry name" value="Glyco_trans_2-like"/>
</dbReference>
<dbReference type="CDD" id="cd06433">
    <property type="entry name" value="GT_2_WfgS_like"/>
    <property type="match status" value="1"/>
</dbReference>
<dbReference type="SUPFAM" id="SSF53448">
    <property type="entry name" value="Nucleotide-diphospho-sugar transferases"/>
    <property type="match status" value="1"/>
</dbReference>
<feature type="domain" description="Glycosyltransferase 2-like" evidence="1">
    <location>
        <begin position="4"/>
        <end position="126"/>
    </location>
</feature>
<dbReference type="InterPro" id="IPR029044">
    <property type="entry name" value="Nucleotide-diphossugar_trans"/>
</dbReference>
<name>A0A9D9EH16_9BACT</name>
<dbReference type="Proteomes" id="UP000823637">
    <property type="component" value="Unassembled WGS sequence"/>
</dbReference>
<dbReference type="EMBL" id="JADIMR010000080">
    <property type="protein sequence ID" value="MBO8447142.1"/>
    <property type="molecule type" value="Genomic_DNA"/>
</dbReference>
<evidence type="ECO:0000313" key="3">
    <source>
        <dbReference type="Proteomes" id="UP000823637"/>
    </source>
</evidence>
<gene>
    <name evidence="2" type="ORF">IAC32_05300</name>
</gene>
<dbReference type="Pfam" id="PF00535">
    <property type="entry name" value="Glycos_transf_2"/>
    <property type="match status" value="1"/>
</dbReference>
<accession>A0A9D9EH16</accession>
<dbReference type="GO" id="GO:0016758">
    <property type="term" value="F:hexosyltransferase activity"/>
    <property type="evidence" value="ECO:0007669"/>
    <property type="project" value="UniProtKB-ARBA"/>
</dbReference>
<dbReference type="Gene3D" id="3.90.550.10">
    <property type="entry name" value="Spore Coat Polysaccharide Biosynthesis Protein SpsA, Chain A"/>
    <property type="match status" value="1"/>
</dbReference>
<dbReference type="PANTHER" id="PTHR22916">
    <property type="entry name" value="GLYCOSYLTRANSFERASE"/>
    <property type="match status" value="1"/>
</dbReference>
<protein>
    <submittedName>
        <fullName evidence="2">Glycosyltransferase</fullName>
    </submittedName>
</protein>
<dbReference type="PANTHER" id="PTHR22916:SF67">
    <property type="entry name" value="COLANIC ACID BIOSYNTHESIS GLYCOSYL TRANSFERASE WCAE-RELATED"/>
    <property type="match status" value="1"/>
</dbReference>
<evidence type="ECO:0000259" key="1">
    <source>
        <dbReference type="Pfam" id="PF00535"/>
    </source>
</evidence>
<reference evidence="2" key="1">
    <citation type="submission" date="2020-10" db="EMBL/GenBank/DDBJ databases">
        <authorList>
            <person name="Gilroy R."/>
        </authorList>
    </citation>
    <scope>NUCLEOTIDE SEQUENCE</scope>
    <source>
        <strain evidence="2">D3-1215</strain>
    </source>
</reference>
<organism evidence="2 3">
    <name type="scientific">Candidatus Enterocola intestinipullorum</name>
    <dbReference type="NCBI Taxonomy" id="2840783"/>
    <lineage>
        <taxon>Bacteria</taxon>
        <taxon>Pseudomonadati</taxon>
        <taxon>Bacteroidota</taxon>
        <taxon>Bacteroidia</taxon>
        <taxon>Bacteroidales</taxon>
        <taxon>Candidatus Enterocola</taxon>
    </lineage>
</organism>
<proteinExistence type="predicted"/>
<dbReference type="AlphaFoldDB" id="A0A9D9EH16"/>
<evidence type="ECO:0000313" key="2">
    <source>
        <dbReference type="EMBL" id="MBO8447142.1"/>
    </source>
</evidence>
<reference evidence="2" key="2">
    <citation type="journal article" date="2021" name="PeerJ">
        <title>Extensive microbial diversity within the chicken gut microbiome revealed by metagenomics and culture.</title>
        <authorList>
            <person name="Gilroy R."/>
            <person name="Ravi A."/>
            <person name="Getino M."/>
            <person name="Pursley I."/>
            <person name="Horton D.L."/>
            <person name="Alikhan N.F."/>
            <person name="Baker D."/>
            <person name="Gharbi K."/>
            <person name="Hall N."/>
            <person name="Watson M."/>
            <person name="Adriaenssens E.M."/>
            <person name="Foster-Nyarko E."/>
            <person name="Jarju S."/>
            <person name="Secka A."/>
            <person name="Antonio M."/>
            <person name="Oren A."/>
            <person name="Chaudhuri R.R."/>
            <person name="La Ragione R."/>
            <person name="Hildebrand F."/>
            <person name="Pallen M.J."/>
        </authorList>
    </citation>
    <scope>NUCLEOTIDE SEQUENCE</scope>
    <source>
        <strain evidence="2">D3-1215</strain>
    </source>
</reference>